<dbReference type="AlphaFoldDB" id="A0A0H5BIE3"/>
<keyword evidence="2" id="KW-0496">Mitochondrion</keyword>
<evidence type="ECO:0000256" key="1">
    <source>
        <dbReference type="SAM" id="Phobius"/>
    </source>
</evidence>
<sequence length="205" mass="23657">MLILKEAFLVICLVSSQHLFYLSYVVLLLGLGPSFLLAFLLSRTIFPGRLIRHYVFYASLGKFIVLFLDQHVLGHLAFTFPSVFSFMVWGIVPVFILLFLFQHHKVLEGHVQKWSWLMSWWVQDGFLFVLGSSGLSLWWLVCLYLSTFLLIPIEAFALGSMAHPWFVLWWAKALVQFHVFLCFLLGGVFFTFLVSALVLLSRMLA</sequence>
<dbReference type="EMBL" id="LC009436">
    <property type="protein sequence ID" value="BAR94689.1"/>
    <property type="molecule type" value="Genomic_DNA"/>
</dbReference>
<feature type="transmembrane region" description="Helical" evidence="1">
    <location>
        <begin position="54"/>
        <end position="73"/>
    </location>
</feature>
<reference evidence="2" key="1">
    <citation type="journal article" date="2015" name="PLoS ONE">
        <title>The Mitochondrial Genomes of a Myxozoan Genus Kudoa Are Extremely Divergent in Metazoa.</title>
        <authorList>
            <person name="Takeuchi F."/>
            <person name="Sekizuka T."/>
            <person name="Ogasawara Y."/>
            <person name="Yokoyama H."/>
            <person name="Kamikawa R."/>
            <person name="Inagaki Y."/>
            <person name="Nozaki T."/>
            <person name="Sugita-Konishi Y."/>
            <person name="Ohnishi T."/>
            <person name="Kuroda M."/>
        </authorList>
    </citation>
    <scope>NUCLEOTIDE SEQUENCE</scope>
    <source>
        <strain evidence="2">201204</strain>
    </source>
</reference>
<geneLocation type="mitochondrion" evidence="2"/>
<name>A0A0H5BIE3_9CNID</name>
<keyword evidence="1" id="KW-0812">Transmembrane</keyword>
<organism evidence="2">
    <name type="scientific">Kudoa septempunctata</name>
    <dbReference type="NCBI Taxonomy" id="751907"/>
    <lineage>
        <taxon>Eukaryota</taxon>
        <taxon>Metazoa</taxon>
        <taxon>Cnidaria</taxon>
        <taxon>Myxozoa</taxon>
        <taxon>Myxosporea</taxon>
        <taxon>Multivalvulida</taxon>
        <taxon>Kudoidae</taxon>
        <taxon>Kudoa</taxon>
    </lineage>
</organism>
<proteinExistence type="predicted"/>
<accession>A0A0H5BIE3</accession>
<feature type="transmembrane region" description="Helical" evidence="1">
    <location>
        <begin position="20"/>
        <end position="42"/>
    </location>
</feature>
<keyword evidence="1" id="KW-0472">Membrane</keyword>
<feature type="transmembrane region" description="Helical" evidence="1">
    <location>
        <begin position="79"/>
        <end position="101"/>
    </location>
</feature>
<gene>
    <name evidence="2" type="primary">nad6</name>
</gene>
<feature type="transmembrane region" description="Helical" evidence="1">
    <location>
        <begin position="177"/>
        <end position="200"/>
    </location>
</feature>
<keyword evidence="1" id="KW-1133">Transmembrane helix</keyword>
<protein>
    <submittedName>
        <fullName evidence="2">NADH dehydrogenase subunit 6</fullName>
    </submittedName>
</protein>
<evidence type="ECO:0000313" key="2">
    <source>
        <dbReference type="EMBL" id="BAR94689.1"/>
    </source>
</evidence>